<dbReference type="Proteomes" id="UP001242811">
    <property type="component" value="Unassembled WGS sequence"/>
</dbReference>
<dbReference type="EMBL" id="JAUSWA010000034">
    <property type="protein sequence ID" value="MDQ0496304.1"/>
    <property type="molecule type" value="Genomic_DNA"/>
</dbReference>
<accession>A0ABU0L4S7</accession>
<reference evidence="2 3" key="1">
    <citation type="submission" date="2023-07" db="EMBL/GenBank/DDBJ databases">
        <title>Genomic Encyclopedia of Type Strains, Phase IV (KMG-IV): sequencing the most valuable type-strain genomes for metagenomic binning, comparative biology and taxonomic classification.</title>
        <authorList>
            <person name="Goeker M."/>
        </authorList>
    </citation>
    <scope>NUCLEOTIDE SEQUENCE [LARGE SCALE GENOMIC DNA]</scope>
    <source>
        <strain evidence="2 3">DSM 14914</strain>
    </source>
</reference>
<keyword evidence="3" id="KW-1185">Reference proteome</keyword>
<evidence type="ECO:0000256" key="1">
    <source>
        <dbReference type="SAM" id="MobiDB-lite"/>
    </source>
</evidence>
<sequence length="47" mass="5309">MNKYVYSVALNEVLMQKTIKQPARSGRHEYEDGMLGNSGIKSSKYGE</sequence>
<name>A0ABU0L4S7_9BACL</name>
<protein>
    <submittedName>
        <fullName evidence="2">Uncharacterized protein</fullName>
    </submittedName>
</protein>
<proteinExistence type="predicted"/>
<evidence type="ECO:0000313" key="2">
    <source>
        <dbReference type="EMBL" id="MDQ0496304.1"/>
    </source>
</evidence>
<comment type="caution">
    <text evidence="2">The sequence shown here is derived from an EMBL/GenBank/DDBJ whole genome shotgun (WGS) entry which is preliminary data.</text>
</comment>
<feature type="region of interest" description="Disordered" evidence="1">
    <location>
        <begin position="21"/>
        <end position="47"/>
    </location>
</feature>
<evidence type="ECO:0000313" key="3">
    <source>
        <dbReference type="Proteomes" id="UP001242811"/>
    </source>
</evidence>
<organism evidence="2 3">
    <name type="scientific">Paenibacillus brasilensis</name>
    <dbReference type="NCBI Taxonomy" id="128574"/>
    <lineage>
        <taxon>Bacteria</taxon>
        <taxon>Bacillati</taxon>
        <taxon>Bacillota</taxon>
        <taxon>Bacilli</taxon>
        <taxon>Bacillales</taxon>
        <taxon>Paenibacillaceae</taxon>
        <taxon>Paenibacillus</taxon>
    </lineage>
</organism>
<gene>
    <name evidence="2" type="ORF">QOZ95_004494</name>
</gene>